<name>A0AAD5QVT5_PARTN</name>
<sequence>MVVASPPQPLAKNGVTVHEMRTIHMESCRKIFIPRDYSQGLNVHFETQFPMAFRGKISETTWDSTIRTINSIFAEAEKVCFATVLETLLGLCYLLLLSFDKRHHLPKEGRRFLVFVIFQSGILSNTCFR</sequence>
<evidence type="ECO:0000313" key="9">
    <source>
        <dbReference type="Proteomes" id="UP001196413"/>
    </source>
</evidence>
<comment type="caution">
    <text evidence="8">The sequence shown here is derived from an EMBL/GenBank/DDBJ whole genome shotgun (WGS) entry which is preliminary data.</text>
</comment>
<dbReference type="GO" id="GO:0005789">
    <property type="term" value="C:endoplasmic reticulum membrane"/>
    <property type="evidence" value="ECO:0007669"/>
    <property type="project" value="UniProtKB-SubCell"/>
</dbReference>
<keyword evidence="6" id="KW-0472">Membrane</keyword>
<dbReference type="Pfam" id="PF10256">
    <property type="entry name" value="Erf4"/>
    <property type="match status" value="1"/>
</dbReference>
<gene>
    <name evidence="8" type="ORF">KIN20_024208</name>
</gene>
<dbReference type="PANTHER" id="PTHR13254:SF0">
    <property type="entry name" value="GOLGIN SUBFAMILY A MEMBER 7_ERF4 DOMAIN-CONTAINING PROTEIN"/>
    <property type="match status" value="1"/>
</dbReference>
<comment type="subcellular location">
    <subcellularLocation>
        <location evidence="1">Endoplasmic reticulum membrane</location>
        <topology evidence="1">Peripheral membrane protein</topology>
    </subcellularLocation>
</comment>
<keyword evidence="9" id="KW-1185">Reference proteome</keyword>
<dbReference type="Proteomes" id="UP001196413">
    <property type="component" value="Unassembled WGS sequence"/>
</dbReference>
<evidence type="ECO:0000256" key="5">
    <source>
        <dbReference type="ARBA" id="ARBA00022824"/>
    </source>
</evidence>
<evidence type="ECO:0000259" key="7">
    <source>
        <dbReference type="Pfam" id="PF10256"/>
    </source>
</evidence>
<dbReference type="PANTHER" id="PTHR13254">
    <property type="entry name" value="GOLGI AUTOANTIGEN, GOLGIN SUBFAMILY A, 7"/>
    <property type="match status" value="1"/>
</dbReference>
<evidence type="ECO:0000256" key="4">
    <source>
        <dbReference type="ARBA" id="ARBA00018463"/>
    </source>
</evidence>
<keyword evidence="5" id="KW-0256">Endoplasmic reticulum</keyword>
<dbReference type="InterPro" id="IPR019383">
    <property type="entry name" value="Golgin_A_7/ERF4"/>
</dbReference>
<evidence type="ECO:0000256" key="6">
    <source>
        <dbReference type="ARBA" id="ARBA00023136"/>
    </source>
</evidence>
<feature type="domain" description="Golgin subfamily A member 7/ERF4" evidence="7">
    <location>
        <begin position="31"/>
        <end position="108"/>
    </location>
</feature>
<accession>A0AAD5QVT5</accession>
<proteinExistence type="inferred from homology"/>
<comment type="similarity">
    <text evidence="2">Belongs to the ERF4 family.</text>
</comment>
<comment type="subunit">
    <text evidence="3">Interacts with ERF2.</text>
</comment>
<protein>
    <recommendedName>
        <fullName evidence="4">Ras modification protein ERF4</fullName>
    </recommendedName>
</protein>
<evidence type="ECO:0000256" key="3">
    <source>
        <dbReference type="ARBA" id="ARBA00011396"/>
    </source>
</evidence>
<dbReference type="AlphaFoldDB" id="A0AAD5QVT5"/>
<dbReference type="InterPro" id="IPR051371">
    <property type="entry name" value="Ras_palmitoyltransferase"/>
</dbReference>
<evidence type="ECO:0000256" key="2">
    <source>
        <dbReference type="ARBA" id="ARBA00007732"/>
    </source>
</evidence>
<organism evidence="8 9">
    <name type="scientific">Parelaphostrongylus tenuis</name>
    <name type="common">Meningeal worm</name>
    <dbReference type="NCBI Taxonomy" id="148309"/>
    <lineage>
        <taxon>Eukaryota</taxon>
        <taxon>Metazoa</taxon>
        <taxon>Ecdysozoa</taxon>
        <taxon>Nematoda</taxon>
        <taxon>Chromadorea</taxon>
        <taxon>Rhabditida</taxon>
        <taxon>Rhabditina</taxon>
        <taxon>Rhabditomorpha</taxon>
        <taxon>Strongyloidea</taxon>
        <taxon>Metastrongylidae</taxon>
        <taxon>Parelaphostrongylus</taxon>
    </lineage>
</organism>
<dbReference type="EMBL" id="JAHQIW010004882">
    <property type="protein sequence ID" value="KAJ1364180.1"/>
    <property type="molecule type" value="Genomic_DNA"/>
</dbReference>
<evidence type="ECO:0000313" key="8">
    <source>
        <dbReference type="EMBL" id="KAJ1364180.1"/>
    </source>
</evidence>
<dbReference type="GO" id="GO:0006612">
    <property type="term" value="P:protein targeting to membrane"/>
    <property type="evidence" value="ECO:0007669"/>
    <property type="project" value="TreeGrafter"/>
</dbReference>
<evidence type="ECO:0000256" key="1">
    <source>
        <dbReference type="ARBA" id="ARBA00004406"/>
    </source>
</evidence>
<dbReference type="GO" id="GO:0002178">
    <property type="term" value="C:palmitoyltransferase complex"/>
    <property type="evidence" value="ECO:0007669"/>
    <property type="project" value="TreeGrafter"/>
</dbReference>
<reference evidence="8" key="1">
    <citation type="submission" date="2021-06" db="EMBL/GenBank/DDBJ databases">
        <title>Parelaphostrongylus tenuis whole genome reference sequence.</title>
        <authorList>
            <person name="Garwood T.J."/>
            <person name="Larsen P.A."/>
            <person name="Fountain-Jones N.M."/>
            <person name="Garbe J.R."/>
            <person name="Macchietto M.G."/>
            <person name="Kania S.A."/>
            <person name="Gerhold R.W."/>
            <person name="Richards J.E."/>
            <person name="Wolf T.M."/>
        </authorList>
    </citation>
    <scope>NUCLEOTIDE SEQUENCE</scope>
    <source>
        <strain evidence="8">MNPRO001-30</strain>
        <tissue evidence="8">Meninges</tissue>
    </source>
</reference>